<comment type="cofactor">
    <cofactor evidence="1">
        <name>Zn(2+)</name>
        <dbReference type="ChEBI" id="CHEBI:29105"/>
    </cofactor>
</comment>
<name>A0A031LSB3_9CREN</name>
<feature type="domain" description="Metallo-beta-lactamase" evidence="5">
    <location>
        <begin position="12"/>
        <end position="183"/>
    </location>
</feature>
<dbReference type="OrthoDB" id="197151at2157"/>
<dbReference type="GO" id="GO:0016787">
    <property type="term" value="F:hydrolase activity"/>
    <property type="evidence" value="ECO:0007669"/>
    <property type="project" value="UniProtKB-KW"/>
</dbReference>
<evidence type="ECO:0000256" key="3">
    <source>
        <dbReference type="ARBA" id="ARBA00022801"/>
    </source>
</evidence>
<dbReference type="Pfam" id="PF00753">
    <property type="entry name" value="Lactamase_B"/>
    <property type="match status" value="1"/>
</dbReference>
<evidence type="ECO:0000313" key="7">
    <source>
        <dbReference type="Proteomes" id="UP000024332"/>
    </source>
</evidence>
<organism evidence="6 7">
    <name type="scientific">Candidatus Acidianus copahuensis</name>
    <dbReference type="NCBI Taxonomy" id="1160895"/>
    <lineage>
        <taxon>Archaea</taxon>
        <taxon>Thermoproteota</taxon>
        <taxon>Thermoprotei</taxon>
        <taxon>Sulfolobales</taxon>
        <taxon>Sulfolobaceae</taxon>
        <taxon>Acidianus</taxon>
    </lineage>
</organism>
<keyword evidence="2" id="KW-0479">Metal-binding</keyword>
<evidence type="ECO:0000256" key="4">
    <source>
        <dbReference type="ARBA" id="ARBA00022833"/>
    </source>
</evidence>
<dbReference type="EMBL" id="JFZT01000020">
    <property type="protein sequence ID" value="EZQ10706.1"/>
    <property type="molecule type" value="Genomic_DNA"/>
</dbReference>
<sequence length="208" mass="22701">MQVKVYTIGPLNTNCYVVVDGDEAVIIDPGGDPQEVISSIQGKKVKAIVATHGHFDHVLGVNEIKKRVSAPFLLNGRDLDLLKASSKMAETFGIKIEKIIEPDLFISEGDTIVIGRRELRVIETPGHTMGSCCLLGKEEIFTGDTLFANTIGRTDLGGSKEAMFRSLERIKALDDNLVVYPGHGNSTILGYEKETNPFLNGEITQDDI</sequence>
<proteinExistence type="predicted"/>
<dbReference type="SMART" id="SM00849">
    <property type="entry name" value="Lactamase_B"/>
    <property type="match status" value="1"/>
</dbReference>
<evidence type="ECO:0000256" key="1">
    <source>
        <dbReference type="ARBA" id="ARBA00001947"/>
    </source>
</evidence>
<keyword evidence="7" id="KW-1185">Reference proteome</keyword>
<dbReference type="GO" id="GO:0046872">
    <property type="term" value="F:metal ion binding"/>
    <property type="evidence" value="ECO:0007669"/>
    <property type="project" value="UniProtKB-KW"/>
</dbReference>
<keyword evidence="3" id="KW-0378">Hydrolase</keyword>
<dbReference type="Proteomes" id="UP000024332">
    <property type="component" value="Unassembled WGS sequence"/>
</dbReference>
<dbReference type="InterPro" id="IPR051453">
    <property type="entry name" value="MBL_Glyoxalase_II"/>
</dbReference>
<dbReference type="InterPro" id="IPR036866">
    <property type="entry name" value="RibonucZ/Hydroxyglut_hydro"/>
</dbReference>
<dbReference type="RefSeq" id="WP_048099038.1">
    <property type="nucleotide sequence ID" value="NZ_JFZT01000020.1"/>
</dbReference>
<reference evidence="6 7" key="1">
    <citation type="submission" date="2014-03" db="EMBL/GenBank/DDBJ databases">
        <title>Draft genome sequence of the novel thermoacidophilic archaea Acidianus copahuensis ALE1 strain, isolated from Copahue volcanic area in Neuquen Argentina.</title>
        <authorList>
            <person name="Urbieta M.S."/>
            <person name="Rascovan N."/>
            <person name="Castro C."/>
            <person name="Revale S."/>
            <person name="Giaveno M.A."/>
            <person name="Vazquez M.P."/>
            <person name="Donati E.R."/>
        </authorList>
    </citation>
    <scope>NUCLEOTIDE SEQUENCE [LARGE SCALE GENOMIC DNA]</scope>
    <source>
        <strain evidence="6 7">ALE1</strain>
    </source>
</reference>
<dbReference type="CDD" id="cd06262">
    <property type="entry name" value="metallo-hydrolase-like_MBL-fold"/>
    <property type="match status" value="1"/>
</dbReference>
<gene>
    <name evidence="6" type="ORF">CM19_03640</name>
</gene>
<dbReference type="Gene3D" id="3.60.15.10">
    <property type="entry name" value="Ribonuclease Z/Hydroxyacylglutathione hydrolase-like"/>
    <property type="match status" value="1"/>
</dbReference>
<dbReference type="STRING" id="1160895.CM19_03640"/>
<dbReference type="PANTHER" id="PTHR46233:SF3">
    <property type="entry name" value="HYDROXYACYLGLUTATHIONE HYDROLASE GLOC"/>
    <property type="match status" value="1"/>
</dbReference>
<dbReference type="InterPro" id="IPR001279">
    <property type="entry name" value="Metallo-B-lactamas"/>
</dbReference>
<accession>A0A031LSB3</accession>
<evidence type="ECO:0000256" key="2">
    <source>
        <dbReference type="ARBA" id="ARBA00022723"/>
    </source>
</evidence>
<dbReference type="AlphaFoldDB" id="A0A031LSB3"/>
<evidence type="ECO:0000259" key="5">
    <source>
        <dbReference type="SMART" id="SM00849"/>
    </source>
</evidence>
<keyword evidence="4" id="KW-0862">Zinc</keyword>
<evidence type="ECO:0000313" key="6">
    <source>
        <dbReference type="EMBL" id="EZQ10706.1"/>
    </source>
</evidence>
<protein>
    <submittedName>
        <fullName evidence="6">Beta-lactamase</fullName>
    </submittedName>
</protein>
<dbReference type="SUPFAM" id="SSF56281">
    <property type="entry name" value="Metallo-hydrolase/oxidoreductase"/>
    <property type="match status" value="1"/>
</dbReference>
<comment type="caution">
    <text evidence="6">The sequence shown here is derived from an EMBL/GenBank/DDBJ whole genome shotgun (WGS) entry which is preliminary data.</text>
</comment>
<dbReference type="PANTHER" id="PTHR46233">
    <property type="entry name" value="HYDROXYACYLGLUTATHIONE HYDROLASE GLOC"/>
    <property type="match status" value="1"/>
</dbReference>